<evidence type="ECO:0000313" key="2">
    <source>
        <dbReference type="Proteomes" id="UP000790347"/>
    </source>
</evidence>
<gene>
    <name evidence="1" type="ORF">DERF_005031</name>
</gene>
<dbReference type="Proteomes" id="UP000790347">
    <property type="component" value="Unassembled WGS sequence"/>
</dbReference>
<reference evidence="1" key="2">
    <citation type="journal article" date="2022" name="Res Sq">
        <title>Comparative Genomics Reveals Insights into the Divergent Evolution of Astigmatic Mites and Household Pest Adaptations.</title>
        <authorList>
            <person name="Xiong Q."/>
            <person name="Wan A.T.-Y."/>
            <person name="Liu X.-Y."/>
            <person name="Fung C.S.-H."/>
            <person name="Xiao X."/>
            <person name="Malainual N."/>
            <person name="Hou J."/>
            <person name="Wang L."/>
            <person name="Wang M."/>
            <person name="Yang K."/>
            <person name="Cui Y."/>
            <person name="Leung E."/>
            <person name="Nong W."/>
            <person name="Shin S.-K."/>
            <person name="Au S."/>
            <person name="Jeong K.Y."/>
            <person name="Chew F.T."/>
            <person name="Hui J."/>
            <person name="Leung T.F."/>
            <person name="Tungtrongchitr A."/>
            <person name="Zhong N."/>
            <person name="Liu Z."/>
            <person name="Tsui S."/>
        </authorList>
    </citation>
    <scope>NUCLEOTIDE SEQUENCE</scope>
    <source>
        <strain evidence="1">Derf</strain>
        <tissue evidence="1">Whole organism</tissue>
    </source>
</reference>
<name>A0A922L8A2_DERFA</name>
<sequence length="105" mass="12432">MFYKIKVLQQNLRKVLPAHNELRQSICIQKFEFLPIIIQKCHSNMLDNCGFCNIYLHSNIFCDIHQNYFPSIFQLIPICQLFSVAILMRGIRLGMIQQRIEMVTN</sequence>
<evidence type="ECO:0000313" key="1">
    <source>
        <dbReference type="EMBL" id="KAH9521367.1"/>
    </source>
</evidence>
<proteinExistence type="predicted"/>
<organism evidence="1 2">
    <name type="scientific">Dermatophagoides farinae</name>
    <name type="common">American house dust mite</name>
    <dbReference type="NCBI Taxonomy" id="6954"/>
    <lineage>
        <taxon>Eukaryota</taxon>
        <taxon>Metazoa</taxon>
        <taxon>Ecdysozoa</taxon>
        <taxon>Arthropoda</taxon>
        <taxon>Chelicerata</taxon>
        <taxon>Arachnida</taxon>
        <taxon>Acari</taxon>
        <taxon>Acariformes</taxon>
        <taxon>Sarcoptiformes</taxon>
        <taxon>Astigmata</taxon>
        <taxon>Psoroptidia</taxon>
        <taxon>Analgoidea</taxon>
        <taxon>Pyroglyphidae</taxon>
        <taxon>Dermatophagoidinae</taxon>
        <taxon>Dermatophagoides</taxon>
    </lineage>
</organism>
<dbReference type="AlphaFoldDB" id="A0A922L8A2"/>
<keyword evidence="2" id="KW-1185">Reference proteome</keyword>
<protein>
    <submittedName>
        <fullName evidence="1">Uncharacterized protein</fullName>
    </submittedName>
</protein>
<accession>A0A922L8A2</accession>
<dbReference type="EMBL" id="ASGP02000002">
    <property type="protein sequence ID" value="KAH9521367.1"/>
    <property type="molecule type" value="Genomic_DNA"/>
</dbReference>
<comment type="caution">
    <text evidence="1">The sequence shown here is derived from an EMBL/GenBank/DDBJ whole genome shotgun (WGS) entry which is preliminary data.</text>
</comment>
<reference evidence="1" key="1">
    <citation type="submission" date="2013-05" db="EMBL/GenBank/DDBJ databases">
        <authorList>
            <person name="Yim A.K.Y."/>
            <person name="Chan T.F."/>
            <person name="Ji K.M."/>
            <person name="Liu X.Y."/>
            <person name="Zhou J.W."/>
            <person name="Li R.Q."/>
            <person name="Yang K.Y."/>
            <person name="Li J."/>
            <person name="Li M."/>
            <person name="Law P.T.W."/>
            <person name="Wu Y.L."/>
            <person name="Cai Z.L."/>
            <person name="Qin H."/>
            <person name="Bao Y."/>
            <person name="Leung R.K.K."/>
            <person name="Ng P.K.S."/>
            <person name="Zou J."/>
            <person name="Zhong X.J."/>
            <person name="Ran P.X."/>
            <person name="Zhong N.S."/>
            <person name="Liu Z.G."/>
            <person name="Tsui S.K.W."/>
        </authorList>
    </citation>
    <scope>NUCLEOTIDE SEQUENCE</scope>
    <source>
        <strain evidence="1">Derf</strain>
        <tissue evidence="1">Whole organism</tissue>
    </source>
</reference>